<gene>
    <name evidence="1" type="ORF">LLUT_LOCUS882</name>
</gene>
<sequence>MAISRPFDMIRSLNDTKHLWKIVVRITAIWYVQLPPKLGHMEMILMDSKEITCVTVGTTTMFVVGKQGWYYDGCTKCTKKADVKDGPFTCKCGTYNKTSTPR</sequence>
<evidence type="ECO:0000313" key="2">
    <source>
        <dbReference type="Proteomes" id="UP001497480"/>
    </source>
</evidence>
<proteinExistence type="predicted"/>
<dbReference type="Proteomes" id="UP001497480">
    <property type="component" value="Unassembled WGS sequence"/>
</dbReference>
<name>A0AAV1VSC8_LUPLU</name>
<dbReference type="Gene3D" id="2.40.50.140">
    <property type="entry name" value="Nucleic acid-binding proteins"/>
    <property type="match status" value="1"/>
</dbReference>
<comment type="caution">
    <text evidence="1">The sequence shown here is derived from an EMBL/GenBank/DDBJ whole genome shotgun (WGS) entry which is preliminary data.</text>
</comment>
<dbReference type="InterPro" id="IPR012340">
    <property type="entry name" value="NA-bd_OB-fold"/>
</dbReference>
<protein>
    <recommendedName>
        <fullName evidence="3">Nucleic acid-binding protein</fullName>
    </recommendedName>
</protein>
<evidence type="ECO:0000313" key="1">
    <source>
        <dbReference type="EMBL" id="CAL0299822.1"/>
    </source>
</evidence>
<dbReference type="AlphaFoldDB" id="A0AAV1VSC8"/>
<evidence type="ECO:0008006" key="3">
    <source>
        <dbReference type="Google" id="ProtNLM"/>
    </source>
</evidence>
<keyword evidence="2" id="KW-1185">Reference proteome</keyword>
<reference evidence="1 2" key="1">
    <citation type="submission" date="2024-03" db="EMBL/GenBank/DDBJ databases">
        <authorList>
            <person name="Martinez-Hernandez J."/>
        </authorList>
    </citation>
    <scope>NUCLEOTIDE SEQUENCE [LARGE SCALE GENOMIC DNA]</scope>
</reference>
<dbReference type="EMBL" id="CAXHTB010000001">
    <property type="protein sequence ID" value="CAL0299822.1"/>
    <property type="molecule type" value="Genomic_DNA"/>
</dbReference>
<accession>A0AAV1VSC8</accession>
<organism evidence="1 2">
    <name type="scientific">Lupinus luteus</name>
    <name type="common">European yellow lupine</name>
    <dbReference type="NCBI Taxonomy" id="3873"/>
    <lineage>
        <taxon>Eukaryota</taxon>
        <taxon>Viridiplantae</taxon>
        <taxon>Streptophyta</taxon>
        <taxon>Embryophyta</taxon>
        <taxon>Tracheophyta</taxon>
        <taxon>Spermatophyta</taxon>
        <taxon>Magnoliopsida</taxon>
        <taxon>eudicotyledons</taxon>
        <taxon>Gunneridae</taxon>
        <taxon>Pentapetalae</taxon>
        <taxon>rosids</taxon>
        <taxon>fabids</taxon>
        <taxon>Fabales</taxon>
        <taxon>Fabaceae</taxon>
        <taxon>Papilionoideae</taxon>
        <taxon>50 kb inversion clade</taxon>
        <taxon>genistoids sensu lato</taxon>
        <taxon>core genistoids</taxon>
        <taxon>Genisteae</taxon>
        <taxon>Lupinus</taxon>
    </lineage>
</organism>